<keyword evidence="1" id="KW-0472">Membrane</keyword>
<dbReference type="PATRIC" id="fig|1341157.4.peg.1852"/>
<feature type="transmembrane region" description="Helical" evidence="1">
    <location>
        <begin position="233"/>
        <end position="253"/>
    </location>
</feature>
<comment type="caution">
    <text evidence="3">The sequence shown here is derived from an EMBL/GenBank/DDBJ whole genome shotgun (WGS) entry which is preliminary data.</text>
</comment>
<evidence type="ECO:0000256" key="2">
    <source>
        <dbReference type="SAM" id="SignalP"/>
    </source>
</evidence>
<evidence type="ECO:0000256" key="1">
    <source>
        <dbReference type="SAM" id="Phobius"/>
    </source>
</evidence>
<proteinExistence type="predicted"/>
<evidence type="ECO:0000313" key="3">
    <source>
        <dbReference type="EMBL" id="EWM53448.1"/>
    </source>
</evidence>
<dbReference type="Proteomes" id="UP000019365">
    <property type="component" value="Unassembled WGS sequence"/>
</dbReference>
<accession>W7UHJ4</accession>
<keyword evidence="1" id="KW-0812">Transmembrane</keyword>
<reference evidence="3 4" key="1">
    <citation type="journal article" date="2014" name="PLoS ONE">
        <title>Rumen cellulosomics: divergent fiber-degrading strategies revealed by comparative genome-wide analysis of six ruminococcal strains.</title>
        <authorList>
            <person name="Dassa B."/>
            <person name="Borovok I."/>
            <person name="Ruimy-Israeli V."/>
            <person name="Lamed R."/>
            <person name="Flint H.J."/>
            <person name="Duncan S.H."/>
            <person name="Henrissat B."/>
            <person name="Coutinho P."/>
            <person name="Morrison M."/>
            <person name="Mosoni P."/>
            <person name="Yeoman C.J."/>
            <person name="White B.A."/>
            <person name="Bayer E.A."/>
        </authorList>
    </citation>
    <scope>NUCLEOTIDE SEQUENCE [LARGE SCALE GENOMIC DNA]</scope>
    <source>
        <strain evidence="3 4">007c</strain>
    </source>
</reference>
<dbReference type="EMBL" id="ATAX01000025">
    <property type="protein sequence ID" value="EWM53448.1"/>
    <property type="molecule type" value="Genomic_DNA"/>
</dbReference>
<organism evidence="3 4">
    <name type="scientific">Ruminococcus flavefaciens 007c</name>
    <dbReference type="NCBI Taxonomy" id="1341157"/>
    <lineage>
        <taxon>Bacteria</taxon>
        <taxon>Bacillati</taxon>
        <taxon>Bacillota</taxon>
        <taxon>Clostridia</taxon>
        <taxon>Eubacteriales</taxon>
        <taxon>Oscillospiraceae</taxon>
        <taxon>Ruminococcus</taxon>
    </lineage>
</organism>
<dbReference type="RefSeq" id="WP_019678799.1">
    <property type="nucleotide sequence ID" value="NZ_ATAX01000025.1"/>
</dbReference>
<evidence type="ECO:0000313" key="4">
    <source>
        <dbReference type="Proteomes" id="UP000019365"/>
    </source>
</evidence>
<feature type="chain" id="PRO_5004904404" evidence="2">
    <location>
        <begin position="28"/>
        <end position="263"/>
    </location>
</feature>
<sequence length="263" mass="28238">MSKRIIASFVGTAVMSLLCALPLSAHATTADDVAAVARAYGYSEEDIQTGYNEYYSHPEDYPSERLDKAIEKLHEAGNMIITAGPQVTETPTTTTTAAPSVNEGSEPVADDSITITASDGTTFTRISKEAFIKMSYDEKMAYVRSFTPAQQQALIDNLSPEEYRSLMKQSPADQKLQIVGTLSDAAKEMGLNISVDEVSDDTLTLAVRNDNGELVNVSTAGASVEDTGYDRRGILAAAGALISLSIGAVYILMRRFRAEGSEN</sequence>
<gene>
    <name evidence="3" type="ORF">RF007C_07125</name>
</gene>
<keyword evidence="1" id="KW-1133">Transmembrane helix</keyword>
<keyword evidence="4" id="KW-1185">Reference proteome</keyword>
<feature type="signal peptide" evidence="2">
    <location>
        <begin position="1"/>
        <end position="27"/>
    </location>
</feature>
<dbReference type="OrthoDB" id="1819798at2"/>
<name>W7UHJ4_RUMFL</name>
<protein>
    <submittedName>
        <fullName evidence="3">Uncharacterized protein</fullName>
    </submittedName>
</protein>
<dbReference type="AlphaFoldDB" id="W7UHJ4"/>
<keyword evidence="2" id="KW-0732">Signal</keyword>